<dbReference type="FunFam" id="3.40.1260.10:FF:000001">
    <property type="entry name" value="Sulfurtransferase TusD"/>
    <property type="match status" value="1"/>
</dbReference>
<dbReference type="GO" id="GO:0097163">
    <property type="term" value="F:sulfur carrier activity"/>
    <property type="evidence" value="ECO:0007669"/>
    <property type="project" value="TreeGrafter"/>
</dbReference>
<dbReference type="Pfam" id="PF02635">
    <property type="entry name" value="DsrE"/>
    <property type="match status" value="1"/>
</dbReference>
<comment type="subcellular location">
    <subcellularLocation>
        <location evidence="1">Cytoplasm</location>
    </subcellularLocation>
</comment>
<dbReference type="EMBL" id="AAQH01000001">
    <property type="protein sequence ID" value="EAT13464.1"/>
    <property type="molecule type" value="Genomic_DNA"/>
</dbReference>
<accession>Q1N6X8</accession>
<organism evidence="5 6">
    <name type="scientific">Bermanella marisrubri</name>
    <dbReference type="NCBI Taxonomy" id="207949"/>
    <lineage>
        <taxon>Bacteria</taxon>
        <taxon>Pseudomonadati</taxon>
        <taxon>Pseudomonadota</taxon>
        <taxon>Gammaproteobacteria</taxon>
        <taxon>Oceanospirillales</taxon>
        <taxon>Oceanospirillaceae</taxon>
        <taxon>Bermanella</taxon>
    </lineage>
</organism>
<dbReference type="NCBIfam" id="TIGR03012">
    <property type="entry name" value="sulf_tusD_dsrE"/>
    <property type="match status" value="1"/>
</dbReference>
<dbReference type="Gene3D" id="3.40.1260.10">
    <property type="entry name" value="DsrEFH-like"/>
    <property type="match status" value="1"/>
</dbReference>
<dbReference type="SUPFAM" id="SSF75169">
    <property type="entry name" value="DsrEFH-like"/>
    <property type="match status" value="1"/>
</dbReference>
<evidence type="ECO:0000313" key="6">
    <source>
        <dbReference type="Proteomes" id="UP000004263"/>
    </source>
</evidence>
<proteinExistence type="inferred from homology"/>
<keyword evidence="3" id="KW-0963">Cytoplasm</keyword>
<dbReference type="PANTHER" id="PTHR34874:SF3">
    <property type="entry name" value="SULFURTRANSFERASE TUSD"/>
    <property type="match status" value="1"/>
</dbReference>
<dbReference type="RefSeq" id="WP_007016885.1">
    <property type="nucleotide sequence ID" value="NZ_CH724113.1"/>
</dbReference>
<dbReference type="GO" id="GO:1990228">
    <property type="term" value="C:sulfurtransferase complex"/>
    <property type="evidence" value="ECO:0007669"/>
    <property type="project" value="TreeGrafter"/>
</dbReference>
<evidence type="ECO:0000256" key="3">
    <source>
        <dbReference type="ARBA" id="ARBA00022490"/>
    </source>
</evidence>
<dbReference type="GO" id="GO:0016783">
    <property type="term" value="F:sulfurtransferase activity"/>
    <property type="evidence" value="ECO:0007669"/>
    <property type="project" value="InterPro"/>
</dbReference>
<dbReference type="STRING" id="207949.RED65_08739"/>
<dbReference type="PANTHER" id="PTHR34874">
    <property type="entry name" value="PROTEIN YCHN"/>
    <property type="match status" value="1"/>
</dbReference>
<sequence>MKFSILVMASPYSSQGALQALEFAKSCLKQKHEIYRIFFYHDGVHNGSALQAPQQDEVNLQAQWSELQQEYNLDLVTCIAAALKRGVINQEEAKRYQKPASNLSDGFELSGLGQLLDAQINSDQVVTFA</sequence>
<dbReference type="NCBIfam" id="NF001237">
    <property type="entry name" value="PRK00207.1"/>
    <property type="match status" value="1"/>
</dbReference>
<dbReference type="InterPro" id="IPR017463">
    <property type="entry name" value="Sulphur_relay_TusD/DsrE"/>
</dbReference>
<dbReference type="InterPro" id="IPR027396">
    <property type="entry name" value="DsrEFH-like"/>
</dbReference>
<reference evidence="5 6" key="1">
    <citation type="submission" date="2006-03" db="EMBL/GenBank/DDBJ databases">
        <authorList>
            <person name="Pinhassi J."/>
            <person name="Pedros-Alio C."/>
            <person name="Ferriera S."/>
            <person name="Johnson J."/>
            <person name="Kravitz S."/>
            <person name="Halpern A."/>
            <person name="Remington K."/>
            <person name="Beeson K."/>
            <person name="Tran B."/>
            <person name="Rogers Y.-H."/>
            <person name="Friedman R."/>
            <person name="Venter J.C."/>
        </authorList>
    </citation>
    <scope>NUCLEOTIDE SEQUENCE [LARGE SCALE GENOMIC DNA]</scope>
    <source>
        <strain evidence="5 6">RED65</strain>
    </source>
</reference>
<name>Q1N6X8_9GAMM</name>
<comment type="similarity">
    <text evidence="2">Belongs to the DsrE/TusD family.</text>
</comment>
<evidence type="ECO:0000313" key="5">
    <source>
        <dbReference type="EMBL" id="EAT13464.1"/>
    </source>
</evidence>
<dbReference type="AlphaFoldDB" id="Q1N6X8"/>
<evidence type="ECO:0000256" key="4">
    <source>
        <dbReference type="ARBA" id="ARBA00022679"/>
    </source>
</evidence>
<keyword evidence="4" id="KW-0808">Transferase</keyword>
<comment type="caution">
    <text evidence="5">The sequence shown here is derived from an EMBL/GenBank/DDBJ whole genome shotgun (WGS) entry which is preliminary data.</text>
</comment>
<evidence type="ECO:0000256" key="2">
    <source>
        <dbReference type="ARBA" id="ARBA00007067"/>
    </source>
</evidence>
<protein>
    <submittedName>
        <fullName evidence="5">Uncharacterized conserved protein involved in intracellular sulfur reduction</fullName>
    </submittedName>
</protein>
<keyword evidence="6" id="KW-1185">Reference proteome</keyword>
<dbReference type="HOGENOM" id="CLU_132095_0_0_6"/>
<dbReference type="GO" id="GO:0002143">
    <property type="term" value="P:tRNA wobble position uridine thiolation"/>
    <property type="evidence" value="ECO:0007669"/>
    <property type="project" value="TreeGrafter"/>
</dbReference>
<evidence type="ECO:0000256" key="1">
    <source>
        <dbReference type="ARBA" id="ARBA00004496"/>
    </source>
</evidence>
<gene>
    <name evidence="5" type="ORF">RED65_08739</name>
</gene>
<dbReference type="InterPro" id="IPR003787">
    <property type="entry name" value="Sulphur_relay_DsrE/F-like"/>
</dbReference>
<dbReference type="Proteomes" id="UP000004263">
    <property type="component" value="Unassembled WGS sequence"/>
</dbReference>
<dbReference type="OrthoDB" id="9787483at2"/>